<dbReference type="STRING" id="525640.SAMN04487971_10518"/>
<dbReference type="AlphaFoldDB" id="A0A1G9GC29"/>
<dbReference type="InterPro" id="IPR037207">
    <property type="entry name" value="Nuop51_4Fe4S-bd_sf"/>
</dbReference>
<organism evidence="9 10">
    <name type="scientific">Paracoccus chinensis</name>
    <dbReference type="NCBI Taxonomy" id="525640"/>
    <lineage>
        <taxon>Bacteria</taxon>
        <taxon>Pseudomonadati</taxon>
        <taxon>Pseudomonadota</taxon>
        <taxon>Alphaproteobacteria</taxon>
        <taxon>Rhodobacterales</taxon>
        <taxon>Paracoccaceae</taxon>
        <taxon>Paracoccus</taxon>
    </lineage>
</organism>
<dbReference type="PROSITE" id="PS00645">
    <property type="entry name" value="COMPLEX1_51K_2"/>
    <property type="match status" value="1"/>
</dbReference>
<dbReference type="CDD" id="cd03063">
    <property type="entry name" value="TRX_Fd_FDH_beta"/>
    <property type="match status" value="1"/>
</dbReference>
<dbReference type="SMART" id="SM00928">
    <property type="entry name" value="NADH_4Fe-4S"/>
    <property type="match status" value="1"/>
</dbReference>
<comment type="cofactor">
    <cofactor evidence="1">
        <name>FMN</name>
        <dbReference type="ChEBI" id="CHEBI:58210"/>
    </cofactor>
</comment>
<dbReference type="Gene3D" id="3.40.50.11540">
    <property type="entry name" value="NADH-ubiquinone oxidoreductase 51kDa subunit"/>
    <property type="match status" value="1"/>
</dbReference>
<dbReference type="SUPFAM" id="SSF142019">
    <property type="entry name" value="Nqo1 FMN-binding domain-like"/>
    <property type="match status" value="1"/>
</dbReference>
<evidence type="ECO:0000259" key="8">
    <source>
        <dbReference type="SMART" id="SM00928"/>
    </source>
</evidence>
<feature type="domain" description="NADH-ubiquinone oxidoreductase 51kDa subunit iron-sulphur binding" evidence="8">
    <location>
        <begin position="414"/>
        <end position="459"/>
    </location>
</feature>
<comment type="cofactor">
    <cofactor evidence="2">
        <name>[4Fe-4S] cluster</name>
        <dbReference type="ChEBI" id="CHEBI:49883"/>
    </cofactor>
</comment>
<reference evidence="10" key="1">
    <citation type="submission" date="2016-10" db="EMBL/GenBank/DDBJ databases">
        <authorList>
            <person name="Varghese N."/>
            <person name="Submissions S."/>
        </authorList>
    </citation>
    <scope>NUCLEOTIDE SEQUENCE [LARGE SCALE GENOMIC DNA]</scope>
    <source>
        <strain evidence="10">CGMCC 1.7655</strain>
    </source>
</reference>
<dbReference type="Proteomes" id="UP000199555">
    <property type="component" value="Unassembled WGS sequence"/>
</dbReference>
<keyword evidence="7" id="KW-0411">Iron-sulfur</keyword>
<dbReference type="OrthoDB" id="9761899at2"/>
<evidence type="ECO:0000256" key="7">
    <source>
        <dbReference type="ARBA" id="ARBA00023014"/>
    </source>
</evidence>
<dbReference type="Pfam" id="PF01512">
    <property type="entry name" value="Complex1_51K"/>
    <property type="match status" value="1"/>
</dbReference>
<protein>
    <submittedName>
        <fullName evidence="9">Formate dehydrogenase beta subunit</fullName>
    </submittedName>
</protein>
<evidence type="ECO:0000256" key="3">
    <source>
        <dbReference type="ARBA" id="ARBA00007523"/>
    </source>
</evidence>
<name>A0A1G9GC29_9RHOB</name>
<dbReference type="PROSITE" id="PS00644">
    <property type="entry name" value="COMPLEX1_51K_1"/>
    <property type="match status" value="1"/>
</dbReference>
<dbReference type="SUPFAM" id="SSF140490">
    <property type="entry name" value="Nqo1C-terminal domain-like"/>
    <property type="match status" value="1"/>
</dbReference>
<evidence type="ECO:0000256" key="2">
    <source>
        <dbReference type="ARBA" id="ARBA00001966"/>
    </source>
</evidence>
<proteinExistence type="inferred from homology"/>
<dbReference type="GO" id="GO:0008137">
    <property type="term" value="F:NADH dehydrogenase (ubiquinone) activity"/>
    <property type="evidence" value="ECO:0007669"/>
    <property type="project" value="InterPro"/>
</dbReference>
<accession>A0A1G9GC29</accession>
<comment type="similarity">
    <text evidence="3">Belongs to the complex I 51 kDa subunit family.</text>
</comment>
<dbReference type="GO" id="GO:0010181">
    <property type="term" value="F:FMN binding"/>
    <property type="evidence" value="ECO:0007669"/>
    <property type="project" value="InterPro"/>
</dbReference>
<dbReference type="GO" id="GO:0046872">
    <property type="term" value="F:metal ion binding"/>
    <property type="evidence" value="ECO:0007669"/>
    <property type="project" value="UniProtKB-KW"/>
</dbReference>
<dbReference type="Gene3D" id="3.10.20.600">
    <property type="match status" value="1"/>
</dbReference>
<dbReference type="PANTHER" id="PTHR43578">
    <property type="entry name" value="NADH-QUINONE OXIDOREDUCTASE SUBUNIT F"/>
    <property type="match status" value="1"/>
</dbReference>
<dbReference type="Gene3D" id="1.20.1440.230">
    <property type="entry name" value="NADH-ubiquinone oxidoreductase 51kDa subunit, iron-sulphur binding domain"/>
    <property type="match status" value="1"/>
</dbReference>
<sequence length="505" mass="52949">MRIWVPIDAAARALGADEVAEAVQREMGVAPTRNGSRGMIWLEPLMELEIEGVRHGFGPVAAVDVTAILADPRGHPLALGPVEDLPWMKRQTRLTFARVGVIDPLSLEDYKAHGGLEGLKTALAAPEKIVSEVTESGLRGRGGAGFPTGIKWATVARAAADRKYIVCNADEGDSGTFADRMVMEGDPFTLIEGMAIAGIAVGAVQGYVYIRSEYPDAIRAMRAAIDIARAAGVLGPSILGSAHAFDMEVRVGAGAYVCGEETSLLNSLEGKRGIVRAKPPIPALEGFLGRPTVVNNVLSLATVPWIMANGAAAYAAHGIGRSRGTMPLQIAGNVKHGGLFEVAFGLSLGEIVDEIGGGTASGRPVKAVQVGGPLGAYFPRALFDTPFGYEEFAGKEGLVGHAGIVIFDDTADMLSLARFAMEFCAIESCGKCTPCRIGSTRGVETIDRIAGGDLEAIPILSDLCNTMKWGSLCALGGFAPYPVMSALTHFPDDFTGRGVRVEAAE</sequence>
<dbReference type="InterPro" id="IPR037225">
    <property type="entry name" value="Nuo51_FMN-bd_sf"/>
</dbReference>
<evidence type="ECO:0000256" key="6">
    <source>
        <dbReference type="ARBA" id="ARBA00023004"/>
    </source>
</evidence>
<dbReference type="PANTHER" id="PTHR43578:SF3">
    <property type="entry name" value="NADH-QUINONE OXIDOREDUCTASE SUBUNIT F"/>
    <property type="match status" value="1"/>
</dbReference>
<evidence type="ECO:0000313" key="9">
    <source>
        <dbReference type="EMBL" id="SDK98187.1"/>
    </source>
</evidence>
<evidence type="ECO:0000256" key="4">
    <source>
        <dbReference type="ARBA" id="ARBA00022485"/>
    </source>
</evidence>
<keyword evidence="4" id="KW-0004">4Fe-4S</keyword>
<dbReference type="InterPro" id="IPR001949">
    <property type="entry name" value="NADH-UbQ_OxRdtase_51kDa_CS"/>
</dbReference>
<keyword evidence="5" id="KW-0479">Metal-binding</keyword>
<keyword evidence="6" id="KW-0408">Iron</keyword>
<dbReference type="Gene3D" id="6.10.250.1450">
    <property type="match status" value="1"/>
</dbReference>
<dbReference type="RefSeq" id="WP_090754080.1">
    <property type="nucleotide sequence ID" value="NZ_FNGE01000005.1"/>
</dbReference>
<gene>
    <name evidence="9" type="ORF">SAMN04487971_10518</name>
</gene>
<dbReference type="Pfam" id="PF10589">
    <property type="entry name" value="NADH_4Fe-4S"/>
    <property type="match status" value="1"/>
</dbReference>
<evidence type="ECO:0000313" key="10">
    <source>
        <dbReference type="Proteomes" id="UP000199555"/>
    </source>
</evidence>
<dbReference type="EMBL" id="FNGE01000005">
    <property type="protein sequence ID" value="SDK98187.1"/>
    <property type="molecule type" value="Genomic_DNA"/>
</dbReference>
<dbReference type="InterPro" id="IPR011538">
    <property type="entry name" value="Nuo51_FMN-bd"/>
</dbReference>
<keyword evidence="10" id="KW-1185">Reference proteome</keyword>
<dbReference type="SUPFAM" id="SSF142984">
    <property type="entry name" value="Nqo1 middle domain-like"/>
    <property type="match status" value="1"/>
</dbReference>
<dbReference type="InterPro" id="IPR019575">
    <property type="entry name" value="Nuop51_4Fe4S-bd"/>
</dbReference>
<dbReference type="GO" id="GO:0051539">
    <property type="term" value="F:4 iron, 4 sulfur cluster binding"/>
    <property type="evidence" value="ECO:0007669"/>
    <property type="project" value="UniProtKB-KW"/>
</dbReference>
<evidence type="ECO:0000256" key="1">
    <source>
        <dbReference type="ARBA" id="ARBA00001917"/>
    </source>
</evidence>
<evidence type="ECO:0000256" key="5">
    <source>
        <dbReference type="ARBA" id="ARBA00022723"/>
    </source>
</evidence>
<dbReference type="FunFam" id="3.40.50.11540:FF:000001">
    <property type="entry name" value="NADH dehydrogenase [ubiquinone] flavoprotein 1, mitochondrial"/>
    <property type="match status" value="1"/>
</dbReference>